<dbReference type="GeneID" id="110979538"/>
<evidence type="ECO:0000256" key="5">
    <source>
        <dbReference type="SAM" id="Coils"/>
    </source>
</evidence>
<feature type="coiled-coil region" evidence="5">
    <location>
        <begin position="853"/>
        <end position="880"/>
    </location>
</feature>
<dbReference type="SUPFAM" id="SSF63748">
    <property type="entry name" value="Tudor/PWWP/MBT"/>
    <property type="match status" value="1"/>
</dbReference>
<dbReference type="Pfam" id="PF12872">
    <property type="entry name" value="OST-HTH"/>
    <property type="match status" value="1"/>
</dbReference>
<dbReference type="AlphaFoldDB" id="A0A8B7YCY0"/>
<evidence type="ECO:0000256" key="6">
    <source>
        <dbReference type="SAM" id="MobiDB-lite"/>
    </source>
</evidence>
<dbReference type="InterPro" id="IPR041966">
    <property type="entry name" value="LOTUS-like"/>
</dbReference>
<evidence type="ECO:0000256" key="1">
    <source>
        <dbReference type="ARBA" id="ARBA00004496"/>
    </source>
</evidence>
<dbReference type="SMART" id="SM00333">
    <property type="entry name" value="TUDOR"/>
    <property type="match status" value="1"/>
</dbReference>
<reference evidence="9" key="1">
    <citation type="submission" date="2025-08" db="UniProtKB">
        <authorList>
            <consortium name="RefSeq"/>
        </authorList>
    </citation>
    <scope>IDENTIFICATION</scope>
</reference>
<comment type="subcellular location">
    <subcellularLocation>
        <location evidence="1">Cytoplasm</location>
    </subcellularLocation>
</comment>
<feature type="compositionally biased region" description="Polar residues" evidence="6">
    <location>
        <begin position="137"/>
        <end position="204"/>
    </location>
</feature>
<evidence type="ECO:0000313" key="8">
    <source>
        <dbReference type="Proteomes" id="UP000694845"/>
    </source>
</evidence>
<dbReference type="OrthoDB" id="10034606at2759"/>
<feature type="compositionally biased region" description="Polar residues" evidence="6">
    <location>
        <begin position="336"/>
        <end position="345"/>
    </location>
</feature>
<dbReference type="KEGG" id="aplc:110979538"/>
<evidence type="ECO:0000259" key="7">
    <source>
        <dbReference type="PROSITE" id="PS51644"/>
    </source>
</evidence>
<protein>
    <submittedName>
        <fullName evidence="9">Uncharacterized protein LOC110979538</fullName>
    </submittedName>
</protein>
<feature type="compositionally biased region" description="Basic residues" evidence="6">
    <location>
        <begin position="281"/>
        <end position="290"/>
    </location>
</feature>
<sequence>MASASKLEMVNRTLRGVLLSEKGGVAINRVQGDYRDFTGTSLPFKEFGYASLEAFLRSIPNVVSLHRGPDGVVLCKCVTDDSTQRIGSLVNRQKGKKKGKGSGITAKPGRPNARLAKPVYQSNPSHKPRPIRPKFQASKQAPQQVRFLKQQNYARPGQQSINWVSSGPPKQTPPTKQLSTKPTNSSFSANSSKPKQHSASIVYQSAASSNEAALTTQQPAPRPWSGKLGAKRNKQLASSTLADNLQGQPDEAANQTGQSATYENIYITVENDSFQKDRSGNRPKTKFAKGKKQEWSANFDVPPRFKKLMSPTTGVQDHYDNQDGEPNKTSAPVVHTSPSGNFSGDVQIDRTTSDWIQKVLKEKPNGIWASALCDMHKKVFDQTLDPGVIGTMAQHNLIQRESIMGSVILYPKLTVCLGDSSVSKTTQRSVTLGPRDYPEVGGAAEKENQTGNGSLWSYPKAEPYEIPLLAELTHPTAFPNRQDSSPADLSMTSILQAVCQRQNVQLNYKTDYVILHGNSYHVVRCTAGPQVGIAYGVTEKAAMEGASANVLYRWNIMPGELPQAVTGCEELYLRVEHQAGLCNCTLVERDDGCKVPKCVASWLKRRSWKPSDDWVDQQNQRLVPTVSVARRTAHLTQDERLEARAARFCLKTTPEEEESSKAAPLMSLSFSPRRVERFCVFNSKTLQQLQDGKHSSQVPKNDCIPSKLSSTREVSVDLEAAWKTDQSFPDVQEHRTGLNSSSVATQDEILKLRAERIGLTLHGYTHSRGDMQSTPTATTGETDDNLKLARGIQSDMATAPSQRALDLEIRQVLRETFGRTAIYETVKDLGSGKHPLVSVCFIAGSVIGVGKGRSKLEARKAALKELLMNQRQLKMKLETKRLKKVDQEEMPNLPAQTPESVSRIGKDDVSASQPKNLTQIGGQNDTNLPCGQGFTRWQQKVAPAPGCPRRSSDSLSPRTASPGVSLPGGNPSAPDDQLPRNTPPQDSDAAGITHSLVGVRLAETQSLASASTEETSSEPRGGLVLSNLEVPGVPSLQLPEENEWDVYVAYITSLSDFWVILIGDEYSEQLIILEEEMRTFYQCCTWTLTEPPEAGDCYAAEFNREWLRVEVKSVEGDKVQCFLLDHGDLETADITSLRPLSETFLQLPFQVVRCKLTGCEQVANDDQTALQMFCQLALGKSLLAEITSRDGDCIVMELFDDSDVSVLEQCMTAGI</sequence>
<name>A0A8B7YCY0_ACAPL</name>
<feature type="region of interest" description="Disordered" evidence="6">
    <location>
        <begin position="91"/>
        <end position="204"/>
    </location>
</feature>
<keyword evidence="5" id="KW-0175">Coiled coil</keyword>
<dbReference type="Gene3D" id="2.30.30.140">
    <property type="match status" value="1"/>
</dbReference>
<keyword evidence="3" id="KW-0677">Repeat</keyword>
<feature type="region of interest" description="Disordered" evidence="6">
    <location>
        <begin position="427"/>
        <end position="454"/>
    </location>
</feature>
<dbReference type="Gene3D" id="3.30.420.610">
    <property type="entry name" value="LOTUS domain-like"/>
    <property type="match status" value="2"/>
</dbReference>
<feature type="region of interest" description="Disordered" evidence="6">
    <location>
        <begin position="881"/>
        <end position="990"/>
    </location>
</feature>
<evidence type="ECO:0000256" key="4">
    <source>
        <dbReference type="ARBA" id="ARBA00022871"/>
    </source>
</evidence>
<dbReference type="Proteomes" id="UP000694845">
    <property type="component" value="Unplaced"/>
</dbReference>
<proteinExistence type="predicted"/>
<dbReference type="PANTHER" id="PTHR22948">
    <property type="entry name" value="TUDOR DOMAIN CONTAINING PROTEIN"/>
    <property type="match status" value="1"/>
</dbReference>
<dbReference type="InterPro" id="IPR050621">
    <property type="entry name" value="Tudor_domain_containing"/>
</dbReference>
<feature type="compositionally biased region" description="Polar residues" evidence="6">
    <location>
        <begin position="910"/>
        <end position="929"/>
    </location>
</feature>
<organism evidence="8 9">
    <name type="scientific">Acanthaster planci</name>
    <name type="common">Crown-of-thorns starfish</name>
    <dbReference type="NCBI Taxonomy" id="133434"/>
    <lineage>
        <taxon>Eukaryota</taxon>
        <taxon>Metazoa</taxon>
        <taxon>Echinodermata</taxon>
        <taxon>Eleutherozoa</taxon>
        <taxon>Asterozoa</taxon>
        <taxon>Asteroidea</taxon>
        <taxon>Valvatacea</taxon>
        <taxon>Valvatida</taxon>
        <taxon>Acanthasteridae</taxon>
        <taxon>Acanthaster</taxon>
    </lineage>
</organism>
<dbReference type="CDD" id="cd09972">
    <property type="entry name" value="LOTUS_TDRD_OSKAR"/>
    <property type="match status" value="1"/>
</dbReference>
<feature type="domain" description="HTH OST-type" evidence="7">
    <location>
        <begin position="6"/>
        <end position="79"/>
    </location>
</feature>
<dbReference type="GO" id="GO:0007283">
    <property type="term" value="P:spermatogenesis"/>
    <property type="evidence" value="ECO:0007669"/>
    <property type="project" value="UniProtKB-KW"/>
</dbReference>
<dbReference type="PROSITE" id="PS51644">
    <property type="entry name" value="HTH_OST"/>
    <property type="match status" value="1"/>
</dbReference>
<keyword evidence="2" id="KW-0963">Cytoplasm</keyword>
<dbReference type="RefSeq" id="XP_022091108.1">
    <property type="nucleotide sequence ID" value="XM_022235416.1"/>
</dbReference>
<dbReference type="SUPFAM" id="SSF54768">
    <property type="entry name" value="dsRNA-binding domain-like"/>
    <property type="match status" value="1"/>
</dbReference>
<evidence type="ECO:0000256" key="2">
    <source>
        <dbReference type="ARBA" id="ARBA00022490"/>
    </source>
</evidence>
<feature type="region of interest" description="Disordered" evidence="6">
    <location>
        <begin position="310"/>
        <end position="345"/>
    </location>
</feature>
<evidence type="ECO:0000313" key="9">
    <source>
        <dbReference type="RefSeq" id="XP_022091108.1"/>
    </source>
</evidence>
<gene>
    <name evidence="9" type="primary">LOC110979538</name>
</gene>
<dbReference type="OMA" id="TALQMFC"/>
<dbReference type="Gene3D" id="3.30.160.20">
    <property type="match status" value="1"/>
</dbReference>
<accession>A0A8B7YCY0</accession>
<keyword evidence="8" id="KW-1185">Reference proteome</keyword>
<dbReference type="Pfam" id="PF00567">
    <property type="entry name" value="TUDOR"/>
    <property type="match status" value="1"/>
</dbReference>
<dbReference type="InterPro" id="IPR025605">
    <property type="entry name" value="OST-HTH/LOTUS_dom"/>
</dbReference>
<dbReference type="InterPro" id="IPR035437">
    <property type="entry name" value="SNase_OB-fold_sf"/>
</dbReference>
<dbReference type="GO" id="GO:0043186">
    <property type="term" value="C:P granule"/>
    <property type="evidence" value="ECO:0007669"/>
    <property type="project" value="TreeGrafter"/>
</dbReference>
<dbReference type="GO" id="GO:0030719">
    <property type="term" value="P:P granule organization"/>
    <property type="evidence" value="ECO:0007669"/>
    <property type="project" value="TreeGrafter"/>
</dbReference>
<feature type="region of interest" description="Disordered" evidence="6">
    <location>
        <begin position="273"/>
        <end position="296"/>
    </location>
</feature>
<keyword evidence="4" id="KW-0744">Spermatogenesis</keyword>
<dbReference type="GO" id="GO:0034587">
    <property type="term" value="P:piRNA processing"/>
    <property type="evidence" value="ECO:0007669"/>
    <property type="project" value="TreeGrafter"/>
</dbReference>
<evidence type="ECO:0000256" key="3">
    <source>
        <dbReference type="ARBA" id="ARBA00022737"/>
    </source>
</evidence>
<dbReference type="InterPro" id="IPR002999">
    <property type="entry name" value="Tudor"/>
</dbReference>
<keyword evidence="4" id="KW-0221">Differentiation</keyword>
<dbReference type="PANTHER" id="PTHR22948:SF29">
    <property type="entry name" value="FI02030P-RELATED"/>
    <property type="match status" value="1"/>
</dbReference>
<dbReference type="Gene3D" id="2.40.50.90">
    <property type="match status" value="1"/>
</dbReference>